<dbReference type="PANTHER" id="PTHR43053">
    <property type="entry name" value="GLYCOSIDASE FAMILY 31"/>
    <property type="match status" value="1"/>
</dbReference>
<dbReference type="AlphaFoldDB" id="A0A921IXY2"/>
<evidence type="ECO:0000313" key="7">
    <source>
        <dbReference type="Proteomes" id="UP000786560"/>
    </source>
</evidence>
<dbReference type="GO" id="GO:0004557">
    <property type="term" value="F:alpha-galactosidase activity"/>
    <property type="evidence" value="ECO:0007669"/>
    <property type="project" value="UniProtKB-EC"/>
</dbReference>
<dbReference type="InterPro" id="IPR013780">
    <property type="entry name" value="Glyco_hydro_b"/>
</dbReference>
<dbReference type="Gene3D" id="2.60.40.1180">
    <property type="entry name" value="Golgi alpha-mannosidase II"/>
    <property type="match status" value="1"/>
</dbReference>
<dbReference type="EC" id="3.2.1.22" evidence="2"/>
<comment type="caution">
    <text evidence="6">The sequence shown here is derived from an EMBL/GenBank/DDBJ whole genome shotgun (WGS) entry which is preliminary data.</text>
</comment>
<evidence type="ECO:0000259" key="5">
    <source>
        <dbReference type="Pfam" id="PF16875"/>
    </source>
</evidence>
<reference evidence="6" key="2">
    <citation type="submission" date="2021-09" db="EMBL/GenBank/DDBJ databases">
        <authorList>
            <person name="Gilroy R."/>
        </authorList>
    </citation>
    <scope>NUCLEOTIDE SEQUENCE</scope>
    <source>
        <strain evidence="6">ChiBcolR7-4860</strain>
    </source>
</reference>
<reference evidence="6" key="1">
    <citation type="journal article" date="2021" name="PeerJ">
        <title>Extensive microbial diversity within the chicken gut microbiome revealed by metagenomics and culture.</title>
        <authorList>
            <person name="Gilroy R."/>
            <person name="Ravi A."/>
            <person name="Getino M."/>
            <person name="Pursley I."/>
            <person name="Horton D.L."/>
            <person name="Alikhan N.F."/>
            <person name="Baker D."/>
            <person name="Gharbi K."/>
            <person name="Hall N."/>
            <person name="Watson M."/>
            <person name="Adriaenssens E.M."/>
            <person name="Foster-Nyarko E."/>
            <person name="Jarju S."/>
            <person name="Secka A."/>
            <person name="Antonio M."/>
            <person name="Oren A."/>
            <person name="Chaudhuri R.R."/>
            <person name="La Ragione R."/>
            <person name="Hildebrand F."/>
            <person name="Pallen M.J."/>
        </authorList>
    </citation>
    <scope>NUCLEOTIDE SEQUENCE</scope>
    <source>
        <strain evidence="6">ChiBcolR7-4860</strain>
    </source>
</reference>
<evidence type="ECO:0000256" key="3">
    <source>
        <dbReference type="ARBA" id="ARBA00022801"/>
    </source>
</evidence>
<evidence type="ECO:0000256" key="2">
    <source>
        <dbReference type="ARBA" id="ARBA00012755"/>
    </source>
</evidence>
<keyword evidence="3 6" id="KW-0378">Hydrolase</keyword>
<dbReference type="Gene3D" id="2.70.98.60">
    <property type="entry name" value="alpha-galactosidase from lactobacil brevis"/>
    <property type="match status" value="1"/>
</dbReference>
<proteinExistence type="predicted"/>
<dbReference type="InterPro" id="IPR013785">
    <property type="entry name" value="Aldolase_TIM"/>
</dbReference>
<dbReference type="Pfam" id="PF02065">
    <property type="entry name" value="Melibiase"/>
    <property type="match status" value="1"/>
</dbReference>
<dbReference type="Proteomes" id="UP000786560">
    <property type="component" value="Unassembled WGS sequence"/>
</dbReference>
<feature type="domain" description="Glycosyl hydrolase family 36 N-terminal" evidence="5">
    <location>
        <begin position="54"/>
        <end position="250"/>
    </location>
</feature>
<dbReference type="InterPro" id="IPR038417">
    <property type="entry name" value="Alpga-gal_N_sf"/>
</dbReference>
<dbReference type="RefSeq" id="WP_278710687.1">
    <property type="nucleotide sequence ID" value="NZ_DYUX01000002.1"/>
</dbReference>
<dbReference type="PANTHER" id="PTHR43053:SF3">
    <property type="entry name" value="ALPHA-GALACTOSIDASE C-RELATED"/>
    <property type="match status" value="1"/>
</dbReference>
<organism evidence="6 7">
    <name type="scientific">Bifidobacterium pullorum subsp. gallinarum</name>
    <dbReference type="NCBI Taxonomy" id="78344"/>
    <lineage>
        <taxon>Bacteria</taxon>
        <taxon>Bacillati</taxon>
        <taxon>Actinomycetota</taxon>
        <taxon>Actinomycetes</taxon>
        <taxon>Bifidobacteriales</taxon>
        <taxon>Bifidobacteriaceae</taxon>
        <taxon>Bifidobacterium</taxon>
    </lineage>
</organism>
<dbReference type="FunFam" id="3.20.20.70:FF:000118">
    <property type="entry name" value="Alpha-galactosidase"/>
    <property type="match status" value="1"/>
</dbReference>
<dbReference type="InterPro" id="IPR050985">
    <property type="entry name" value="Alpha-glycosidase_related"/>
</dbReference>
<dbReference type="Pfam" id="PF16875">
    <property type="entry name" value="Glyco_hydro_36N"/>
    <property type="match status" value="1"/>
</dbReference>
<comment type="catalytic activity">
    <reaction evidence="1">
        <text>Hydrolysis of terminal, non-reducing alpha-D-galactose residues in alpha-D-galactosides, including galactose oligosaccharides, galactomannans and galactolipids.</text>
        <dbReference type="EC" id="3.2.1.22"/>
    </reaction>
</comment>
<name>A0A921IXY2_9BIFI</name>
<dbReference type="GO" id="GO:0016052">
    <property type="term" value="P:carbohydrate catabolic process"/>
    <property type="evidence" value="ECO:0007669"/>
    <property type="project" value="InterPro"/>
</dbReference>
<sequence length="718" mass="79682">MLFPSIPTNDPITRIAIADMEVGNDLPAVLAVISCADSRLFDHLPITRGARPLLSEHSLGTFGRPSLRGHRTLTEGNSVSTGLDWSSKFHIDALPQILHGKLVYSAKDDSAGLSLRTEIEPMLGGSLRIRHRLTNIAPGDYVLDGLEVTVPLRDDQTEFIDFTGRHENERQPQRHRVADGTWVREGRRGKPSFEGVGIIAGTPGFSFSTGTVIGVQPAFSGNTVTGVDRITEDVAVVFAGELLLPGEVALARGESYATPWVVITASDRGMDGVMQSLHTWERSLPAHPDEQPVTLNVWEALYFDQKPEVVLDLVERAARIGVERFVLDDGWFHLRRTDHAGLGDWWVDRDVWPDGLGPLADAVHTRGMQFGLWFEPEMVNPDSDLYRMHPDWILQTDGRLPLPQRNQQVLDLSNSDAFSYVLEAISAVLTECDVDYVKWDHNRDLLEAGTLVRGGAPAVHAHTLGFYRLLDELRQRFPRIAWESCASGGGRIDLGVIEHVSRVWTSDMTDALSRQRIQRWTVQNVAPEYLGAHISAPTSHQTGRTYTLAFRAATAVFGSFGIEWDIRQASERDLDELTRWIAWYKAERGFLHSGHAIRLDIADAAVIAHGVVAPNRSRAIIAHVQYEESESNRGVWLRIPGLDRESRYRLRWVGPQADVPGGVAKEASRSDWDPLPEYGPLGPSTDAVMTGAGLASVGVHIPRCHPETIRLIEIAKVR</sequence>
<evidence type="ECO:0000313" key="6">
    <source>
        <dbReference type="EMBL" id="HJG40920.1"/>
    </source>
</evidence>
<gene>
    <name evidence="6" type="ORF">K8U73_00745</name>
</gene>
<dbReference type="PRINTS" id="PR00743">
    <property type="entry name" value="GLHYDRLASE36"/>
</dbReference>
<evidence type="ECO:0000256" key="1">
    <source>
        <dbReference type="ARBA" id="ARBA00001255"/>
    </source>
</evidence>
<dbReference type="InterPro" id="IPR031704">
    <property type="entry name" value="Glyco_hydro_36_N"/>
</dbReference>
<dbReference type="InterPro" id="IPR002252">
    <property type="entry name" value="Glyco_hydro_36"/>
</dbReference>
<dbReference type="Gene3D" id="3.20.20.70">
    <property type="entry name" value="Aldolase class I"/>
    <property type="match status" value="1"/>
</dbReference>
<evidence type="ECO:0000256" key="4">
    <source>
        <dbReference type="ARBA" id="ARBA00023295"/>
    </source>
</evidence>
<dbReference type="SUPFAM" id="SSF51445">
    <property type="entry name" value="(Trans)glycosidases"/>
    <property type="match status" value="1"/>
</dbReference>
<accession>A0A921IXY2</accession>
<dbReference type="InterPro" id="IPR017853">
    <property type="entry name" value="GH"/>
</dbReference>
<dbReference type="EMBL" id="DYUX01000002">
    <property type="protein sequence ID" value="HJG40920.1"/>
    <property type="molecule type" value="Genomic_DNA"/>
</dbReference>
<keyword evidence="4 6" id="KW-0326">Glycosidase</keyword>
<dbReference type="CDD" id="cd14791">
    <property type="entry name" value="GH36"/>
    <property type="match status" value="1"/>
</dbReference>
<protein>
    <recommendedName>
        <fullName evidence="2">alpha-galactosidase</fullName>
        <ecNumber evidence="2">3.2.1.22</ecNumber>
    </recommendedName>
</protein>